<reference evidence="1" key="1">
    <citation type="journal article" date="2009" name="Plant Mol. Biol.">
        <title>Insights into corn genes derived from large-scale cDNA sequencing.</title>
        <authorList>
            <person name="Alexandrov N.N."/>
            <person name="Brover V.V."/>
            <person name="Freidin S."/>
            <person name="Troukhan M.E."/>
            <person name="Tatarinova T.V."/>
            <person name="Zhang H."/>
            <person name="Swaller T.J."/>
            <person name="Lu Y.P."/>
            <person name="Bouck J."/>
            <person name="Flavell R.B."/>
            <person name="Feldmann K.A."/>
        </authorList>
    </citation>
    <scope>NUCLEOTIDE SEQUENCE</scope>
</reference>
<evidence type="ECO:0000313" key="1">
    <source>
        <dbReference type="EMBL" id="ACG24219.1"/>
    </source>
</evidence>
<dbReference type="AlphaFoldDB" id="B6SH86"/>
<protein>
    <submittedName>
        <fullName evidence="1">Uncharacterized protein</fullName>
    </submittedName>
</protein>
<sequence length="49" mass="5131">MWYDSNTTLCSAASGAIVISSAAKHTETDVVSKHIGRALCAPPPINCNK</sequence>
<dbReference type="EMBL" id="EU952101">
    <property type="protein sequence ID" value="ACG24219.1"/>
    <property type="molecule type" value="mRNA"/>
</dbReference>
<name>B6SH86_MAIZE</name>
<accession>B6SH86</accession>
<organism evidence="1">
    <name type="scientific">Zea mays</name>
    <name type="common">Maize</name>
    <dbReference type="NCBI Taxonomy" id="4577"/>
    <lineage>
        <taxon>Eukaryota</taxon>
        <taxon>Viridiplantae</taxon>
        <taxon>Streptophyta</taxon>
        <taxon>Embryophyta</taxon>
        <taxon>Tracheophyta</taxon>
        <taxon>Spermatophyta</taxon>
        <taxon>Magnoliopsida</taxon>
        <taxon>Liliopsida</taxon>
        <taxon>Poales</taxon>
        <taxon>Poaceae</taxon>
        <taxon>PACMAD clade</taxon>
        <taxon>Panicoideae</taxon>
        <taxon>Andropogonodae</taxon>
        <taxon>Andropogoneae</taxon>
        <taxon>Tripsacinae</taxon>
        <taxon>Zea</taxon>
    </lineage>
</organism>
<proteinExistence type="evidence at transcript level"/>